<dbReference type="EMBL" id="CP044420">
    <property type="protein sequence ID" value="QOY42752.1"/>
    <property type="molecule type" value="Genomic_DNA"/>
</dbReference>
<reference evidence="1 2" key="1">
    <citation type="submission" date="2019-09" db="EMBL/GenBank/DDBJ databases">
        <title>Consistent, comparative and evidence-based genome assembly and annotation for Cryptosporidium parvum, C. hominis and C. tyzzeri.</title>
        <authorList>
            <person name="Baptista R.P."/>
            <person name="Li Y."/>
            <person name="Sateriale A."/>
            <person name="Ansell B."/>
            <person name="Jex A."/>
            <person name="Sanders M."/>
            <person name="Brooks K."/>
            <person name="Tracey A."/>
            <person name="Berriman M."/>
            <person name="Striepen B."/>
            <person name="Cotton J.A."/>
            <person name="Kissinger J.C."/>
        </authorList>
    </citation>
    <scope>NUCLEOTIDE SEQUENCE [LARGE SCALE GENOMIC DNA]</scope>
    <source>
        <strain evidence="1 2">IOWA-ATCC</strain>
    </source>
</reference>
<protein>
    <submittedName>
        <fullName evidence="1">Uncharacterized protein</fullName>
    </submittedName>
</protein>
<gene>
    <name evidence="1" type="ORF">CPATCC_001427</name>
</gene>
<dbReference type="VEuPathDB" id="CryptoDB:CPATCC_0035010"/>
<evidence type="ECO:0000313" key="1">
    <source>
        <dbReference type="EMBL" id="QOY42752.1"/>
    </source>
</evidence>
<dbReference type="OMA" id="QIAMWNG"/>
<proteinExistence type="predicted"/>
<sequence>MKEKEDSNISEKEKINSWLEKQILIWNGIPINKLSGKNKVSQLSSNIKVKNEDNLITDKCKETKKLDLDEKKKENIRQEISCSNTNKIEKNEKNQNGDMRLRFKDWSDLHNYLLVSMKQG</sequence>
<evidence type="ECO:0000313" key="2">
    <source>
        <dbReference type="Proteomes" id="UP000593906"/>
    </source>
</evidence>
<dbReference type="Proteomes" id="UP000593906">
    <property type="component" value="Chromosome 3"/>
</dbReference>
<organism evidence="1 2">
    <name type="scientific">Cryptosporidium parvum</name>
    <dbReference type="NCBI Taxonomy" id="5807"/>
    <lineage>
        <taxon>Eukaryota</taxon>
        <taxon>Sar</taxon>
        <taxon>Alveolata</taxon>
        <taxon>Apicomplexa</taxon>
        <taxon>Conoidasida</taxon>
        <taxon>Coccidia</taxon>
        <taxon>Eucoccidiorida</taxon>
        <taxon>Eimeriorina</taxon>
        <taxon>Cryptosporidiidae</taxon>
        <taxon>Cryptosporidium</taxon>
    </lineage>
</organism>
<dbReference type="AlphaFoldDB" id="A0A7S7LJS5"/>
<name>A0A7S7LJS5_CRYPV</name>
<accession>A0A7S7LJS5</accession>